<evidence type="ECO:0000313" key="2">
    <source>
        <dbReference type="EMBL" id="CAL1413501.1"/>
    </source>
</evidence>
<feature type="region of interest" description="Disordered" evidence="1">
    <location>
        <begin position="66"/>
        <end position="96"/>
    </location>
</feature>
<reference evidence="2 3" key="1">
    <citation type="submission" date="2024-04" db="EMBL/GenBank/DDBJ databases">
        <authorList>
            <person name="Fracassetti M."/>
        </authorList>
    </citation>
    <scope>NUCLEOTIDE SEQUENCE [LARGE SCALE GENOMIC DNA]</scope>
</reference>
<dbReference type="Proteomes" id="UP001497516">
    <property type="component" value="Chromosome 9"/>
</dbReference>
<keyword evidence="3" id="KW-1185">Reference proteome</keyword>
<protein>
    <submittedName>
        <fullName evidence="2">Uncharacterized protein</fullName>
    </submittedName>
</protein>
<dbReference type="AlphaFoldDB" id="A0AAV2GRU2"/>
<sequence>MTTGIRTIRNCKIRLMLAELDIDPDPDRRREEEGAKILLLLVPLAELGSIRRIQNLKEVLYDRSWRSSAPASTNDAKHRGRRNRGHLPPGKVNLLT</sequence>
<accession>A0AAV2GRU2</accession>
<dbReference type="EMBL" id="OZ034822">
    <property type="protein sequence ID" value="CAL1413501.1"/>
    <property type="molecule type" value="Genomic_DNA"/>
</dbReference>
<gene>
    <name evidence="2" type="ORF">LTRI10_LOCUS52728</name>
</gene>
<name>A0AAV2GRU2_9ROSI</name>
<evidence type="ECO:0000256" key="1">
    <source>
        <dbReference type="SAM" id="MobiDB-lite"/>
    </source>
</evidence>
<evidence type="ECO:0000313" key="3">
    <source>
        <dbReference type="Proteomes" id="UP001497516"/>
    </source>
</evidence>
<organism evidence="2 3">
    <name type="scientific">Linum trigynum</name>
    <dbReference type="NCBI Taxonomy" id="586398"/>
    <lineage>
        <taxon>Eukaryota</taxon>
        <taxon>Viridiplantae</taxon>
        <taxon>Streptophyta</taxon>
        <taxon>Embryophyta</taxon>
        <taxon>Tracheophyta</taxon>
        <taxon>Spermatophyta</taxon>
        <taxon>Magnoliopsida</taxon>
        <taxon>eudicotyledons</taxon>
        <taxon>Gunneridae</taxon>
        <taxon>Pentapetalae</taxon>
        <taxon>rosids</taxon>
        <taxon>fabids</taxon>
        <taxon>Malpighiales</taxon>
        <taxon>Linaceae</taxon>
        <taxon>Linum</taxon>
    </lineage>
</organism>
<proteinExistence type="predicted"/>